<dbReference type="InterPro" id="IPR036028">
    <property type="entry name" value="SH3-like_dom_sf"/>
</dbReference>
<feature type="domain" description="SH3" evidence="3">
    <location>
        <begin position="151"/>
        <end position="213"/>
    </location>
</feature>
<evidence type="ECO:0000259" key="3">
    <source>
        <dbReference type="PROSITE" id="PS50002"/>
    </source>
</evidence>
<dbReference type="InterPro" id="IPR001452">
    <property type="entry name" value="SH3_domain"/>
</dbReference>
<sequence>MCGARRRAALERVSSVLNAELQRMYSEGRADTQICNTRQITLVEFIEYLYYKVNDAINSLDGCQHRGYHRLVRFQQKTKDKAGLLTTVLVIPLAGEDQSLPPPSIASVSGYATPGKVLQSSSEEYEDYDKISDDGFYNTSSQPTVFDEPATHSPLYRVLYDFEPKHDDEIKVRAGECVVVKDRIGDDWLIGHVFTHDSGDCKTGRFPTSYVAF</sequence>
<protein>
    <recommendedName>
        <fullName evidence="3">SH3 domain-containing protein</fullName>
    </recommendedName>
</protein>
<gene>
    <name evidence="4" type="ORF">KIN20_004214</name>
</gene>
<dbReference type="EMBL" id="JAHQIW010000563">
    <property type="protein sequence ID" value="KAJ1348819.1"/>
    <property type="molecule type" value="Genomic_DNA"/>
</dbReference>
<evidence type="ECO:0000256" key="2">
    <source>
        <dbReference type="PROSITE-ProRule" id="PRU00192"/>
    </source>
</evidence>
<dbReference type="SUPFAM" id="SSF50044">
    <property type="entry name" value="SH3-domain"/>
    <property type="match status" value="1"/>
</dbReference>
<dbReference type="Proteomes" id="UP001196413">
    <property type="component" value="Unassembled WGS sequence"/>
</dbReference>
<proteinExistence type="predicted"/>
<comment type="caution">
    <text evidence="4">The sequence shown here is derived from an EMBL/GenBank/DDBJ whole genome shotgun (WGS) entry which is preliminary data.</text>
</comment>
<dbReference type="Gene3D" id="2.30.30.40">
    <property type="entry name" value="SH3 Domains"/>
    <property type="match status" value="1"/>
</dbReference>
<accession>A0AAD5QGR1</accession>
<dbReference type="CDD" id="cd00174">
    <property type="entry name" value="SH3"/>
    <property type="match status" value="1"/>
</dbReference>
<name>A0AAD5QGR1_PARTN</name>
<organism evidence="4 5">
    <name type="scientific">Parelaphostrongylus tenuis</name>
    <name type="common">Meningeal worm</name>
    <dbReference type="NCBI Taxonomy" id="148309"/>
    <lineage>
        <taxon>Eukaryota</taxon>
        <taxon>Metazoa</taxon>
        <taxon>Ecdysozoa</taxon>
        <taxon>Nematoda</taxon>
        <taxon>Chromadorea</taxon>
        <taxon>Rhabditida</taxon>
        <taxon>Rhabditina</taxon>
        <taxon>Rhabditomorpha</taxon>
        <taxon>Strongyloidea</taxon>
        <taxon>Metastrongylidae</taxon>
        <taxon>Parelaphostrongylus</taxon>
    </lineage>
</organism>
<dbReference type="AlphaFoldDB" id="A0AAD5QGR1"/>
<dbReference type="PROSITE" id="PS50002">
    <property type="entry name" value="SH3"/>
    <property type="match status" value="1"/>
</dbReference>
<keyword evidence="1 2" id="KW-0728">SH3 domain</keyword>
<dbReference type="SMART" id="SM00326">
    <property type="entry name" value="SH3"/>
    <property type="match status" value="1"/>
</dbReference>
<evidence type="ECO:0000313" key="5">
    <source>
        <dbReference type="Proteomes" id="UP001196413"/>
    </source>
</evidence>
<reference evidence="4" key="1">
    <citation type="submission" date="2021-06" db="EMBL/GenBank/DDBJ databases">
        <title>Parelaphostrongylus tenuis whole genome reference sequence.</title>
        <authorList>
            <person name="Garwood T.J."/>
            <person name="Larsen P.A."/>
            <person name="Fountain-Jones N.M."/>
            <person name="Garbe J.R."/>
            <person name="Macchietto M.G."/>
            <person name="Kania S.A."/>
            <person name="Gerhold R.W."/>
            <person name="Richards J.E."/>
            <person name="Wolf T.M."/>
        </authorList>
    </citation>
    <scope>NUCLEOTIDE SEQUENCE</scope>
    <source>
        <strain evidence="4">MNPRO001-30</strain>
        <tissue evidence="4">Meninges</tissue>
    </source>
</reference>
<keyword evidence="5" id="KW-1185">Reference proteome</keyword>
<evidence type="ECO:0000313" key="4">
    <source>
        <dbReference type="EMBL" id="KAJ1348819.1"/>
    </source>
</evidence>
<dbReference type="Pfam" id="PF14604">
    <property type="entry name" value="SH3_9"/>
    <property type="match status" value="1"/>
</dbReference>
<evidence type="ECO:0000256" key="1">
    <source>
        <dbReference type="ARBA" id="ARBA00022443"/>
    </source>
</evidence>